<organism evidence="1 2">
    <name type="scientific">Ananas comosus</name>
    <name type="common">Pineapple</name>
    <name type="synonym">Ananas ananas</name>
    <dbReference type="NCBI Taxonomy" id="4615"/>
    <lineage>
        <taxon>Eukaryota</taxon>
        <taxon>Viridiplantae</taxon>
        <taxon>Streptophyta</taxon>
        <taxon>Embryophyta</taxon>
        <taxon>Tracheophyta</taxon>
        <taxon>Spermatophyta</taxon>
        <taxon>Magnoliopsida</taxon>
        <taxon>Liliopsida</taxon>
        <taxon>Poales</taxon>
        <taxon>Bromeliaceae</taxon>
        <taxon>Bromelioideae</taxon>
        <taxon>Ananas</taxon>
    </lineage>
</organism>
<protein>
    <submittedName>
        <fullName evidence="1">Uncharacterized protein</fullName>
    </submittedName>
</protein>
<dbReference type="Proteomes" id="UP000092600">
    <property type="component" value="Unassembled WGS sequence"/>
</dbReference>
<gene>
    <name evidence="1" type="ORF">ACMD2_19401</name>
</gene>
<comment type="caution">
    <text evidence="1">The sequence shown here is derived from an EMBL/GenBank/DDBJ whole genome shotgun (WGS) entry which is preliminary data.</text>
</comment>
<name>A0A199VRS4_ANACO</name>
<dbReference type="EMBL" id="LSRQ01001027">
    <property type="protein sequence ID" value="OAY79703.1"/>
    <property type="molecule type" value="Genomic_DNA"/>
</dbReference>
<accession>A0A199VRS4</accession>
<reference evidence="1 2" key="1">
    <citation type="journal article" date="2016" name="DNA Res.">
        <title>The draft genome of MD-2 pineapple using hybrid error correction of long reads.</title>
        <authorList>
            <person name="Redwan R.M."/>
            <person name="Saidin A."/>
            <person name="Kumar S.V."/>
        </authorList>
    </citation>
    <scope>NUCLEOTIDE SEQUENCE [LARGE SCALE GENOMIC DNA]</scope>
    <source>
        <strain evidence="2">cv. MD2</strain>
        <tissue evidence="1">Leaf</tissue>
    </source>
</reference>
<sequence length="122" mass="13999">MKWKDRRGTAKMATNRLIPEHWSGEKIPHHRTDPYARIIATYSGTTAASTVYRSCHEIILPLPLPLAPGARAREQRRPRRMLTCDFFPGWKASGEREKTRVALLKVLPKMKMEVTEEEGDNS</sequence>
<evidence type="ECO:0000313" key="1">
    <source>
        <dbReference type="EMBL" id="OAY79703.1"/>
    </source>
</evidence>
<dbReference type="AlphaFoldDB" id="A0A199VRS4"/>
<evidence type="ECO:0000313" key="2">
    <source>
        <dbReference type="Proteomes" id="UP000092600"/>
    </source>
</evidence>
<proteinExistence type="predicted"/>